<dbReference type="RefSeq" id="WP_162049226.1">
    <property type="nucleotide sequence ID" value="NZ_AP019011.1"/>
</dbReference>
<gene>
    <name evidence="1" type="ORF">ICHIAU1_00850</name>
</gene>
<reference evidence="2" key="1">
    <citation type="submission" date="2020-01" db="EMBL/GenBank/DDBJ databases">
        <title>Phosphoaccumulans saitamaens gen. nov., sp. nov., a polyphosphate accumulating bacterium isolated from surface river water.</title>
        <authorList>
            <person name="Watanabe K."/>
            <person name="Suda W."/>
        </authorList>
    </citation>
    <scope>NUCLEOTIDE SEQUENCE [LARGE SCALE GENOMIC DNA]</scope>
    <source>
        <strain evidence="2">ICHIAU1</strain>
    </source>
</reference>
<dbReference type="EMBL" id="AP022345">
    <property type="protein sequence ID" value="BBU67802.1"/>
    <property type="molecule type" value="Genomic_DNA"/>
</dbReference>
<keyword evidence="2" id="KW-1185">Reference proteome</keyword>
<dbReference type="Pfam" id="PF10084">
    <property type="entry name" value="DUF2322"/>
    <property type="match status" value="1"/>
</dbReference>
<dbReference type="PIRSF" id="PIRSF019302">
    <property type="entry name" value="UCP019302"/>
    <property type="match status" value="1"/>
</dbReference>
<dbReference type="Proteomes" id="UP000463961">
    <property type="component" value="Chromosome"/>
</dbReference>
<evidence type="ECO:0000313" key="2">
    <source>
        <dbReference type="Proteomes" id="UP000463961"/>
    </source>
</evidence>
<evidence type="ECO:0000313" key="1">
    <source>
        <dbReference type="EMBL" id="BBU67802.1"/>
    </source>
</evidence>
<protein>
    <submittedName>
        <fullName evidence="1">Uncharacterized protein</fullName>
    </submittedName>
</protein>
<dbReference type="InterPro" id="IPR016755">
    <property type="entry name" value="UCP019302"/>
</dbReference>
<sequence>MAFADNLKKLPGISHLAAIELRDGEGNLAGIIENKAGSQGSLAVYNHLAQVWGSINIDAAKQGLEVFAEHTVDARSNPGKHANIDRLLAIAENGAETLRVKHVFAVVEDLPA</sequence>
<accession>A0A679HUJ3</accession>
<proteinExistence type="predicted"/>
<organism evidence="1 2">
    <name type="scientific">Fluviibacter phosphoraccumulans</name>
    <dbReference type="NCBI Taxonomy" id="1751046"/>
    <lineage>
        <taxon>Bacteria</taxon>
        <taxon>Pseudomonadati</taxon>
        <taxon>Pseudomonadota</taxon>
        <taxon>Betaproteobacteria</taxon>
        <taxon>Rhodocyclales</taxon>
        <taxon>Fluviibacteraceae</taxon>
        <taxon>Fluviibacter</taxon>
    </lineage>
</organism>
<dbReference type="OrthoDB" id="7596112at2"/>
<name>A0A679HUJ3_9RHOO</name>
<dbReference type="AlphaFoldDB" id="A0A679HUJ3"/>